<dbReference type="PROSITE" id="PS00518">
    <property type="entry name" value="ZF_RING_1"/>
    <property type="match status" value="1"/>
</dbReference>
<dbReference type="Proteomes" id="UP000016088">
    <property type="component" value="Unassembled WGS sequence"/>
</dbReference>
<dbReference type="GeneID" id="25030298"/>
<evidence type="ECO:0000256" key="6">
    <source>
        <dbReference type="PROSITE-ProRule" id="PRU00175"/>
    </source>
</evidence>
<feature type="compositionally biased region" description="Polar residues" evidence="7">
    <location>
        <begin position="1"/>
        <end position="15"/>
    </location>
</feature>
<keyword evidence="9" id="KW-0436">Ligase</keyword>
<dbReference type="GO" id="GO:0005737">
    <property type="term" value="C:cytoplasm"/>
    <property type="evidence" value="ECO:0007669"/>
    <property type="project" value="UniProtKB-SubCell"/>
</dbReference>
<accession>S9PUF5</accession>
<dbReference type="eggNOG" id="KOG2164">
    <property type="taxonomic scope" value="Eukaryota"/>
</dbReference>
<dbReference type="RefSeq" id="XP_013019725.1">
    <property type="nucleotide sequence ID" value="XM_013164271.1"/>
</dbReference>
<dbReference type="OMA" id="PRWKKCP"/>
<dbReference type="GO" id="GO:0008270">
    <property type="term" value="F:zinc ion binding"/>
    <property type="evidence" value="ECO:0007669"/>
    <property type="project" value="UniProtKB-KW"/>
</dbReference>
<evidence type="ECO:0000313" key="9">
    <source>
        <dbReference type="EMBL" id="EPX71098.1"/>
    </source>
</evidence>
<dbReference type="InterPro" id="IPR017907">
    <property type="entry name" value="Znf_RING_CS"/>
</dbReference>
<name>S9PUF5_SCHOY</name>
<dbReference type="HOGENOM" id="CLU_011811_1_0_1"/>
<dbReference type="OrthoDB" id="302966at2759"/>
<feature type="region of interest" description="Disordered" evidence="7">
    <location>
        <begin position="542"/>
        <end position="569"/>
    </location>
</feature>
<dbReference type="GO" id="GO:0000976">
    <property type="term" value="F:transcription cis-regulatory region binding"/>
    <property type="evidence" value="ECO:0007669"/>
    <property type="project" value="TreeGrafter"/>
</dbReference>
<dbReference type="InterPro" id="IPR001841">
    <property type="entry name" value="Znf_RING"/>
</dbReference>
<evidence type="ECO:0000256" key="5">
    <source>
        <dbReference type="ARBA" id="ARBA00022833"/>
    </source>
</evidence>
<dbReference type="InterPro" id="IPR039739">
    <property type="entry name" value="MAG2/RNF10"/>
</dbReference>
<keyword evidence="5" id="KW-0862">Zinc</keyword>
<feature type="region of interest" description="Disordered" evidence="7">
    <location>
        <begin position="669"/>
        <end position="693"/>
    </location>
</feature>
<reference evidence="9 10" key="1">
    <citation type="journal article" date="2011" name="Science">
        <title>Comparative functional genomics of the fission yeasts.</title>
        <authorList>
            <person name="Rhind N."/>
            <person name="Chen Z."/>
            <person name="Yassour M."/>
            <person name="Thompson D.A."/>
            <person name="Haas B.J."/>
            <person name="Habib N."/>
            <person name="Wapinski I."/>
            <person name="Roy S."/>
            <person name="Lin M.F."/>
            <person name="Heiman D.I."/>
            <person name="Young S.K."/>
            <person name="Furuya K."/>
            <person name="Guo Y."/>
            <person name="Pidoux A."/>
            <person name="Chen H.M."/>
            <person name="Robbertse B."/>
            <person name="Goldberg J.M."/>
            <person name="Aoki K."/>
            <person name="Bayne E.H."/>
            <person name="Berlin A.M."/>
            <person name="Desjardins C.A."/>
            <person name="Dobbs E."/>
            <person name="Dukaj L."/>
            <person name="Fan L."/>
            <person name="FitzGerald M.G."/>
            <person name="French C."/>
            <person name="Gujja S."/>
            <person name="Hansen K."/>
            <person name="Keifenheim D."/>
            <person name="Levin J.Z."/>
            <person name="Mosher R.A."/>
            <person name="Mueller C.A."/>
            <person name="Pfiffner J."/>
            <person name="Priest M."/>
            <person name="Russ C."/>
            <person name="Smialowska A."/>
            <person name="Swoboda P."/>
            <person name="Sykes S.M."/>
            <person name="Vaughn M."/>
            <person name="Vengrova S."/>
            <person name="Yoder R."/>
            <person name="Zeng Q."/>
            <person name="Allshire R."/>
            <person name="Baulcombe D."/>
            <person name="Birren B.W."/>
            <person name="Brown W."/>
            <person name="Ekwall K."/>
            <person name="Kellis M."/>
            <person name="Leatherwood J."/>
            <person name="Levin H."/>
            <person name="Margalit H."/>
            <person name="Martienssen R."/>
            <person name="Nieduszynski C.A."/>
            <person name="Spatafora J.W."/>
            <person name="Friedman N."/>
            <person name="Dalgaard J.Z."/>
            <person name="Baumann P."/>
            <person name="Niki H."/>
            <person name="Regev A."/>
            <person name="Nusbaum C."/>
        </authorList>
    </citation>
    <scope>NUCLEOTIDE SEQUENCE [LARGE SCALE GENOMIC DNA]</scope>
    <source>
        <strain evidence="10">yFS286</strain>
    </source>
</reference>
<comment type="subcellular location">
    <subcellularLocation>
        <location evidence="1">Cytoplasm</location>
    </subcellularLocation>
</comment>
<sequence length="693" mass="77341">MVSAETSTRGENTANMGAVNKLNVNAPSFSPNQASSSHASNKGKKTEPRAPKRSNPRGSSKSSQGMPRKNQPSAAGGKSHKSSTRPSKKTSAVAEAINESLEDAENEDDDHLFDLLSARTNRRGQISLNHLLNFQFAPRNTYSTMSAPPRRTRQYNTYGYGSGYHPMDKARYVNANYRFIVSPLGEYTYQKLDPDAPVKWEDVWQVLCSSDFQVAVCPFCLGEKPVAARMSRCGHVFCYSCLLRYMETPTNEEVKAAEHSGSKVPKCGIRSCPICLDVIRIRDIRPIRWVRDEEFQKLEEGKLVYLRLYQRNVGSILAFPRAFRSLAVDGSFHTDSLPNVSMDGAAYARIIIGTHEYMLQQYGSEIEQLAQVAAEDVSLYGVADDYYEKATAKLLDQSTALSSSLDHSDGASLVAGVDNLSLQDNALKQLSNVEDVGKGVGEPAETDSYLFYQPSAHSHVYLAPLDIRILKAAYGSYTQFPNELRPVIEKISSGHSVNAEFRQRFKYMGHLPEGCEVAFIECDWSKVVPEETLKVFKAEINRRRKQHKAQETREEKYRQKAQRATEDQIFTELNMQRPVRRQIVQEESTAEAFPTLESLNAVGEGNSSARSNDEPESSSTMDPSQKTMEKQKVQTVWGTQTISGASYASDESEDSDAWKVNWDKVANMSANTKNSKNKKKKKLVLLSTGGGRR</sequence>
<gene>
    <name evidence="9" type="ORF">SOCG_01316</name>
</gene>
<evidence type="ECO:0000256" key="1">
    <source>
        <dbReference type="ARBA" id="ARBA00004496"/>
    </source>
</evidence>
<organism evidence="9 10">
    <name type="scientific">Schizosaccharomyces octosporus (strain yFS286)</name>
    <name type="common">Fission yeast</name>
    <name type="synonym">Octosporomyces octosporus</name>
    <dbReference type="NCBI Taxonomy" id="483514"/>
    <lineage>
        <taxon>Eukaryota</taxon>
        <taxon>Fungi</taxon>
        <taxon>Dikarya</taxon>
        <taxon>Ascomycota</taxon>
        <taxon>Taphrinomycotina</taxon>
        <taxon>Schizosaccharomycetes</taxon>
        <taxon>Schizosaccharomycetales</taxon>
        <taxon>Schizosaccharomycetaceae</taxon>
        <taxon>Schizosaccharomyces</taxon>
    </lineage>
</organism>
<evidence type="ECO:0000256" key="2">
    <source>
        <dbReference type="ARBA" id="ARBA00022490"/>
    </source>
</evidence>
<evidence type="ECO:0000259" key="8">
    <source>
        <dbReference type="PROSITE" id="PS50089"/>
    </source>
</evidence>
<feature type="compositionally biased region" description="Polar residues" evidence="7">
    <location>
        <begin position="22"/>
        <end position="40"/>
    </location>
</feature>
<evidence type="ECO:0000256" key="4">
    <source>
        <dbReference type="ARBA" id="ARBA00022771"/>
    </source>
</evidence>
<dbReference type="GO" id="GO:0016874">
    <property type="term" value="F:ligase activity"/>
    <property type="evidence" value="ECO:0007669"/>
    <property type="project" value="UniProtKB-KW"/>
</dbReference>
<keyword evidence="4 6" id="KW-0863">Zinc-finger</keyword>
<dbReference type="GO" id="GO:0045944">
    <property type="term" value="P:positive regulation of transcription by RNA polymerase II"/>
    <property type="evidence" value="ECO:0007669"/>
    <property type="project" value="TreeGrafter"/>
</dbReference>
<feature type="compositionally biased region" description="Basic residues" evidence="7">
    <location>
        <begin position="78"/>
        <end position="88"/>
    </location>
</feature>
<feature type="region of interest" description="Disordered" evidence="7">
    <location>
        <begin position="590"/>
        <end position="638"/>
    </location>
</feature>
<dbReference type="EMBL" id="KE503208">
    <property type="protein sequence ID" value="EPX71098.1"/>
    <property type="molecule type" value="Genomic_DNA"/>
</dbReference>
<dbReference type="InterPro" id="IPR018957">
    <property type="entry name" value="Znf_C3HC4_RING-type"/>
</dbReference>
<feature type="region of interest" description="Disordered" evidence="7">
    <location>
        <begin position="1"/>
        <end position="94"/>
    </location>
</feature>
<evidence type="ECO:0000256" key="3">
    <source>
        <dbReference type="ARBA" id="ARBA00022723"/>
    </source>
</evidence>
<keyword evidence="2" id="KW-0963">Cytoplasm</keyword>
<feature type="compositionally biased region" description="Polar residues" evidence="7">
    <location>
        <begin position="56"/>
        <end position="73"/>
    </location>
</feature>
<dbReference type="VEuPathDB" id="FungiDB:SOCG_01316"/>
<keyword evidence="10" id="KW-1185">Reference proteome</keyword>
<dbReference type="PANTHER" id="PTHR12983:SF9">
    <property type="entry name" value="E3 UBIQUITIN-PROTEIN LIGASE RNF10"/>
    <property type="match status" value="1"/>
</dbReference>
<dbReference type="PANTHER" id="PTHR12983">
    <property type="entry name" value="RING FINGER 10 FAMILY MEMBER"/>
    <property type="match status" value="1"/>
</dbReference>
<dbReference type="AlphaFoldDB" id="S9PUF5"/>
<proteinExistence type="predicted"/>
<dbReference type="Pfam" id="PF00097">
    <property type="entry name" value="zf-C3HC4"/>
    <property type="match status" value="1"/>
</dbReference>
<evidence type="ECO:0000313" key="10">
    <source>
        <dbReference type="Proteomes" id="UP000016088"/>
    </source>
</evidence>
<dbReference type="Gene3D" id="3.30.40.10">
    <property type="entry name" value="Zinc/RING finger domain, C3HC4 (zinc finger)"/>
    <property type="match status" value="1"/>
</dbReference>
<dbReference type="InterPro" id="IPR013083">
    <property type="entry name" value="Znf_RING/FYVE/PHD"/>
</dbReference>
<feature type="domain" description="RING-type" evidence="8">
    <location>
        <begin position="217"/>
        <end position="275"/>
    </location>
</feature>
<keyword evidence="3" id="KW-0479">Metal-binding</keyword>
<dbReference type="PROSITE" id="PS50089">
    <property type="entry name" value="ZF_RING_2"/>
    <property type="match status" value="1"/>
</dbReference>
<feature type="compositionally biased region" description="Basic and acidic residues" evidence="7">
    <location>
        <begin position="548"/>
        <end position="566"/>
    </location>
</feature>
<dbReference type="SMART" id="SM00184">
    <property type="entry name" value="RING"/>
    <property type="match status" value="1"/>
</dbReference>
<evidence type="ECO:0000256" key="7">
    <source>
        <dbReference type="SAM" id="MobiDB-lite"/>
    </source>
</evidence>
<dbReference type="SUPFAM" id="SSF57850">
    <property type="entry name" value="RING/U-box"/>
    <property type="match status" value="1"/>
</dbReference>
<feature type="compositionally biased region" description="Polar residues" evidence="7">
    <location>
        <begin position="617"/>
        <end position="626"/>
    </location>
</feature>
<protein>
    <submittedName>
        <fullName evidence="9">Ubiquitin-protein ligase E3</fullName>
    </submittedName>
</protein>